<dbReference type="EMBL" id="CP036289">
    <property type="protein sequence ID" value="QDU73321.1"/>
    <property type="molecule type" value="Genomic_DNA"/>
</dbReference>
<dbReference type="PROSITE" id="PS51257">
    <property type="entry name" value="PROKAR_LIPOPROTEIN"/>
    <property type="match status" value="1"/>
</dbReference>
<feature type="region of interest" description="Disordered" evidence="1">
    <location>
        <begin position="32"/>
        <end position="51"/>
    </location>
</feature>
<evidence type="ECO:0000256" key="1">
    <source>
        <dbReference type="SAM" id="MobiDB-lite"/>
    </source>
</evidence>
<dbReference type="Proteomes" id="UP000318626">
    <property type="component" value="Chromosome"/>
</dbReference>
<dbReference type="KEGG" id="bvo:Pan97_02900"/>
<proteinExistence type="predicted"/>
<organism evidence="2 3">
    <name type="scientific">Bremerella volcania</name>
    <dbReference type="NCBI Taxonomy" id="2527984"/>
    <lineage>
        <taxon>Bacteria</taxon>
        <taxon>Pseudomonadati</taxon>
        <taxon>Planctomycetota</taxon>
        <taxon>Planctomycetia</taxon>
        <taxon>Pirellulales</taxon>
        <taxon>Pirellulaceae</taxon>
        <taxon>Bremerella</taxon>
    </lineage>
</organism>
<sequence length="185" mass="20383">MFVTRHNHVGVSLLWLGLLLFSFGCEPIGDITPQDSAPPGDSNAQTVTPAVEDDEEEDAYFDLGGEIALVVKLDPLHPTSTEPTHVIAEYSSAYGRPKVQLEMRVVTAGGEPTAWQSLKMTGGHVYDEATDDIVPVKDLDQEAPSLEYGDSIYETDFQFPAGKMNIEFREKDGESLRIQWPISVK</sequence>
<name>A0A518C263_9BACT</name>
<reference evidence="3" key="1">
    <citation type="submission" date="2019-02" db="EMBL/GenBank/DDBJ databases">
        <title>Deep-cultivation of Planctomycetes and their phenomic and genomic characterization uncovers novel biology.</title>
        <authorList>
            <person name="Wiegand S."/>
            <person name="Jogler M."/>
            <person name="Boedeker C."/>
            <person name="Pinto D."/>
            <person name="Vollmers J."/>
            <person name="Rivas-Marin E."/>
            <person name="Kohn T."/>
            <person name="Peeters S.H."/>
            <person name="Heuer A."/>
            <person name="Rast P."/>
            <person name="Oberbeckmann S."/>
            <person name="Bunk B."/>
            <person name="Jeske O."/>
            <person name="Meyerdierks A."/>
            <person name="Storesund J.E."/>
            <person name="Kallscheuer N."/>
            <person name="Luecker S."/>
            <person name="Lage O.M."/>
            <person name="Pohl T."/>
            <person name="Merkel B.J."/>
            <person name="Hornburger P."/>
            <person name="Mueller R.-W."/>
            <person name="Bruemmer F."/>
            <person name="Labrenz M."/>
            <person name="Spormann A.M."/>
            <person name="Op den Camp H."/>
            <person name="Overmann J."/>
            <person name="Amann R."/>
            <person name="Jetten M.S.M."/>
            <person name="Mascher T."/>
            <person name="Medema M.H."/>
            <person name="Devos D.P."/>
            <person name="Kaster A.-K."/>
            <person name="Ovreas L."/>
            <person name="Rohde M."/>
            <person name="Galperin M.Y."/>
            <person name="Jogler C."/>
        </authorList>
    </citation>
    <scope>NUCLEOTIDE SEQUENCE [LARGE SCALE GENOMIC DNA]</scope>
    <source>
        <strain evidence="3">Pan97</strain>
    </source>
</reference>
<protein>
    <submittedName>
        <fullName evidence="2">Uncharacterized protein</fullName>
    </submittedName>
</protein>
<dbReference type="RefSeq" id="WP_144970054.1">
    <property type="nucleotide sequence ID" value="NZ_CP036289.1"/>
</dbReference>
<evidence type="ECO:0000313" key="3">
    <source>
        <dbReference type="Proteomes" id="UP000318626"/>
    </source>
</evidence>
<accession>A0A518C263</accession>
<evidence type="ECO:0000313" key="2">
    <source>
        <dbReference type="EMBL" id="QDU73321.1"/>
    </source>
</evidence>
<keyword evidence="3" id="KW-1185">Reference proteome</keyword>
<gene>
    <name evidence="2" type="ORF">Pan97_02900</name>
</gene>
<dbReference type="AlphaFoldDB" id="A0A518C263"/>